<dbReference type="InterPro" id="IPR059092">
    <property type="entry name" value="UPF0323_dom"/>
</dbReference>
<sequence length="210" mass="22648">MKKKSHIKKISDYAMVGGLGALLVTGLVGCQEKTNDQQQTQQGAFSNASKKQDAFVVVEQLPNNGGYTIVDEFPANKTTIVLRKPDGTERILTQNEIDQLVKQEAQRIDNGTSPLTNPEVSSGSMGLGGVLLSSIAGAMIGSWIGNKLFNNQNYQNQRKTQYKSPQTYSRSQSSFKKAASSANRTSSTKRSGFFGSKSSSTRSSSSFFGG</sequence>
<dbReference type="Proteomes" id="UP000264693">
    <property type="component" value="Chromosome"/>
</dbReference>
<feature type="region of interest" description="Disordered" evidence="1">
    <location>
        <begin position="157"/>
        <end position="210"/>
    </location>
</feature>
<name>A0A347TKZ1_9BACT</name>
<dbReference type="AlphaFoldDB" id="A0A347TKZ1"/>
<evidence type="ECO:0000313" key="3">
    <source>
        <dbReference type="EMBL" id="AXX87269.1"/>
    </source>
</evidence>
<dbReference type="NCBIfam" id="NF003146">
    <property type="entry name" value="PRK04081.1"/>
    <property type="match status" value="1"/>
</dbReference>
<reference evidence="5" key="1">
    <citation type="submission" date="2017-09" db="EMBL/GenBank/DDBJ databases">
        <title>Arcobacter canalis sp. nov., a new species isolated from a water canal contaminated with urban sewage.</title>
        <authorList>
            <person name="Perez-Cataluna A."/>
            <person name="Salas-Masso N."/>
            <person name="Figueras M.J."/>
        </authorList>
    </citation>
    <scope>NUCLEOTIDE SEQUENCE [LARGE SCALE GENOMIC DNA]</scope>
    <source>
        <strain evidence="5">CECT 7727</strain>
    </source>
</reference>
<accession>A0A347TKZ1</accession>
<keyword evidence="5" id="KW-1185">Reference proteome</keyword>
<feature type="compositionally biased region" description="Polar residues" evidence="1">
    <location>
        <begin position="157"/>
        <end position="168"/>
    </location>
</feature>
<evidence type="ECO:0000259" key="2">
    <source>
        <dbReference type="Pfam" id="PF26303"/>
    </source>
</evidence>
<evidence type="ECO:0000256" key="1">
    <source>
        <dbReference type="SAM" id="MobiDB-lite"/>
    </source>
</evidence>
<gene>
    <name evidence="3" type="ORF">AMRN_1534</name>
    <name evidence="4" type="ORF">CPH92_06210</name>
</gene>
<evidence type="ECO:0000313" key="4">
    <source>
        <dbReference type="EMBL" id="PHO15526.1"/>
    </source>
</evidence>
<dbReference type="KEGG" id="amar:AMRN_1534"/>
<proteinExistence type="predicted"/>
<dbReference type="EMBL" id="CP032101">
    <property type="protein sequence ID" value="AXX87269.1"/>
    <property type="molecule type" value="Genomic_DNA"/>
</dbReference>
<evidence type="ECO:0000313" key="5">
    <source>
        <dbReference type="Proteomes" id="UP000224740"/>
    </source>
</evidence>
<dbReference type="RefSeq" id="WP_099310876.1">
    <property type="nucleotide sequence ID" value="NZ_CP032101.1"/>
</dbReference>
<dbReference type="EMBL" id="NXAO01000025">
    <property type="protein sequence ID" value="PHO15526.1"/>
    <property type="molecule type" value="Genomic_DNA"/>
</dbReference>
<keyword evidence="3" id="KW-0449">Lipoprotein</keyword>
<reference evidence="3 6" key="3">
    <citation type="submission" date="2018-08" db="EMBL/GenBank/DDBJ databases">
        <title>Complete genome of the Arcobacter marinus type strain JCM 15502.</title>
        <authorList>
            <person name="Miller W.G."/>
            <person name="Yee E."/>
            <person name="Huynh S."/>
            <person name="Parker C.T."/>
        </authorList>
    </citation>
    <scope>NUCLEOTIDE SEQUENCE [LARGE SCALE GENOMIC DNA]</scope>
    <source>
        <strain evidence="3 6">JCM 15502</strain>
    </source>
</reference>
<feature type="compositionally biased region" description="Low complexity" evidence="1">
    <location>
        <begin position="169"/>
        <end position="210"/>
    </location>
</feature>
<feature type="domain" description="UPF0323" evidence="2">
    <location>
        <begin position="55"/>
        <end position="178"/>
    </location>
</feature>
<dbReference type="PROSITE" id="PS51257">
    <property type="entry name" value="PROKAR_LIPOPROTEIN"/>
    <property type="match status" value="1"/>
</dbReference>
<dbReference type="Pfam" id="PF26303">
    <property type="entry name" value="UPF0323"/>
    <property type="match status" value="1"/>
</dbReference>
<reference evidence="4" key="2">
    <citation type="submission" date="2017-09" db="EMBL/GenBank/DDBJ databases">
        <authorList>
            <person name="Perez-Cataluna A."/>
            <person name="Figueras M.J."/>
            <person name="Salas-Masso N."/>
        </authorList>
    </citation>
    <scope>NUCLEOTIDE SEQUENCE</scope>
    <source>
        <strain evidence="4">CECT 7727</strain>
    </source>
</reference>
<dbReference type="Proteomes" id="UP000224740">
    <property type="component" value="Unassembled WGS sequence"/>
</dbReference>
<evidence type="ECO:0000313" key="6">
    <source>
        <dbReference type="Proteomes" id="UP000264693"/>
    </source>
</evidence>
<organism evidence="3 6">
    <name type="scientific">Malaciobacter marinus</name>
    <dbReference type="NCBI Taxonomy" id="505249"/>
    <lineage>
        <taxon>Bacteria</taxon>
        <taxon>Pseudomonadati</taxon>
        <taxon>Campylobacterota</taxon>
        <taxon>Epsilonproteobacteria</taxon>
        <taxon>Campylobacterales</taxon>
        <taxon>Arcobacteraceae</taxon>
        <taxon>Malaciobacter</taxon>
    </lineage>
</organism>
<protein>
    <submittedName>
        <fullName evidence="3">Putative lipoprotein</fullName>
    </submittedName>
</protein>